<reference evidence="1" key="2">
    <citation type="submission" date="2020-06" db="EMBL/GenBank/DDBJ databases">
        <authorList>
            <person name="Sheffer M."/>
        </authorList>
    </citation>
    <scope>NUCLEOTIDE SEQUENCE</scope>
</reference>
<gene>
    <name evidence="1" type="ORF">HNY73_009574</name>
</gene>
<sequence length="114" mass="13182">MACMLKKGGEYRQRFPNRRNLTIVSVVASFMGHSGDSFAISCGPYRVRHLLAGWSLMSKYLPTLHRKDWTSACVLEQQRIFAILRRKIYRNTRKIFLTTNGNKTAVTRTWGKQS</sequence>
<dbReference type="Proteomes" id="UP000807504">
    <property type="component" value="Unassembled WGS sequence"/>
</dbReference>
<keyword evidence="2" id="KW-1185">Reference proteome</keyword>
<evidence type="ECO:0000313" key="2">
    <source>
        <dbReference type="Proteomes" id="UP000807504"/>
    </source>
</evidence>
<dbReference type="AlphaFoldDB" id="A0A8T0F9X4"/>
<dbReference type="EMBL" id="JABXBU010000015">
    <property type="protein sequence ID" value="KAF8788037.1"/>
    <property type="molecule type" value="Genomic_DNA"/>
</dbReference>
<name>A0A8T0F9X4_ARGBR</name>
<accession>A0A8T0F9X4</accession>
<proteinExistence type="predicted"/>
<reference evidence="1" key="1">
    <citation type="journal article" date="2020" name="bioRxiv">
        <title>Chromosome-level reference genome of the European wasp spider Argiope bruennichi: a resource for studies on range expansion and evolutionary adaptation.</title>
        <authorList>
            <person name="Sheffer M.M."/>
            <person name="Hoppe A."/>
            <person name="Krehenwinkel H."/>
            <person name="Uhl G."/>
            <person name="Kuss A.W."/>
            <person name="Jensen L."/>
            <person name="Jensen C."/>
            <person name="Gillespie R.G."/>
            <person name="Hoff K.J."/>
            <person name="Prost S."/>
        </authorList>
    </citation>
    <scope>NUCLEOTIDE SEQUENCE</scope>
</reference>
<organism evidence="1 2">
    <name type="scientific">Argiope bruennichi</name>
    <name type="common">Wasp spider</name>
    <name type="synonym">Aranea bruennichi</name>
    <dbReference type="NCBI Taxonomy" id="94029"/>
    <lineage>
        <taxon>Eukaryota</taxon>
        <taxon>Metazoa</taxon>
        <taxon>Ecdysozoa</taxon>
        <taxon>Arthropoda</taxon>
        <taxon>Chelicerata</taxon>
        <taxon>Arachnida</taxon>
        <taxon>Araneae</taxon>
        <taxon>Araneomorphae</taxon>
        <taxon>Entelegynae</taxon>
        <taxon>Araneoidea</taxon>
        <taxon>Araneidae</taxon>
        <taxon>Argiope</taxon>
    </lineage>
</organism>
<protein>
    <submittedName>
        <fullName evidence="1">Uncharacterized protein</fullName>
    </submittedName>
</protein>
<evidence type="ECO:0000313" key="1">
    <source>
        <dbReference type="EMBL" id="KAF8788037.1"/>
    </source>
</evidence>
<comment type="caution">
    <text evidence="1">The sequence shown here is derived from an EMBL/GenBank/DDBJ whole genome shotgun (WGS) entry which is preliminary data.</text>
</comment>